<organism evidence="1 2">
    <name type="scientific">Trema orientale</name>
    <name type="common">Charcoal tree</name>
    <name type="synonym">Celtis orientalis</name>
    <dbReference type="NCBI Taxonomy" id="63057"/>
    <lineage>
        <taxon>Eukaryota</taxon>
        <taxon>Viridiplantae</taxon>
        <taxon>Streptophyta</taxon>
        <taxon>Embryophyta</taxon>
        <taxon>Tracheophyta</taxon>
        <taxon>Spermatophyta</taxon>
        <taxon>Magnoliopsida</taxon>
        <taxon>eudicotyledons</taxon>
        <taxon>Gunneridae</taxon>
        <taxon>Pentapetalae</taxon>
        <taxon>rosids</taxon>
        <taxon>fabids</taxon>
        <taxon>Rosales</taxon>
        <taxon>Cannabaceae</taxon>
        <taxon>Trema</taxon>
    </lineage>
</organism>
<reference evidence="2" key="1">
    <citation type="submission" date="2016-06" db="EMBL/GenBank/DDBJ databases">
        <title>Parallel loss of symbiosis genes in relatives of nitrogen-fixing non-legume Parasponia.</title>
        <authorList>
            <person name="Van Velzen R."/>
            <person name="Holmer R."/>
            <person name="Bu F."/>
            <person name="Rutten L."/>
            <person name="Van Zeijl A."/>
            <person name="Liu W."/>
            <person name="Santuari L."/>
            <person name="Cao Q."/>
            <person name="Sharma T."/>
            <person name="Shen D."/>
            <person name="Roswanjaya Y."/>
            <person name="Wardhani T."/>
            <person name="Kalhor M.S."/>
            <person name="Jansen J."/>
            <person name="Van den Hoogen J."/>
            <person name="Gungor B."/>
            <person name="Hartog M."/>
            <person name="Hontelez J."/>
            <person name="Verver J."/>
            <person name="Yang W.-C."/>
            <person name="Schijlen E."/>
            <person name="Repin R."/>
            <person name="Schilthuizen M."/>
            <person name="Schranz E."/>
            <person name="Heidstra R."/>
            <person name="Miyata K."/>
            <person name="Fedorova E."/>
            <person name="Kohlen W."/>
            <person name="Bisseling T."/>
            <person name="Smit S."/>
            <person name="Geurts R."/>
        </authorList>
    </citation>
    <scope>NUCLEOTIDE SEQUENCE [LARGE SCALE GENOMIC DNA]</scope>
    <source>
        <strain evidence="2">cv. RG33-2</strain>
    </source>
</reference>
<proteinExistence type="predicted"/>
<comment type="caution">
    <text evidence="1">The sequence shown here is derived from an EMBL/GenBank/DDBJ whole genome shotgun (WGS) entry which is preliminary data.</text>
</comment>
<gene>
    <name evidence="1" type="ORF">TorRG33x02_183830</name>
</gene>
<protein>
    <submittedName>
        <fullName evidence="1">Uncharacterized protein</fullName>
    </submittedName>
</protein>
<dbReference type="AlphaFoldDB" id="A0A2P5EJQ7"/>
<dbReference type="InParanoid" id="A0A2P5EJQ7"/>
<evidence type="ECO:0000313" key="1">
    <source>
        <dbReference type="EMBL" id="PON85774.1"/>
    </source>
</evidence>
<sequence length="100" mass="12095">MNWKNKTKIAKGLESHVWMGNNFVSKSKFFIFRTNCLMIHYAALKLYQTISKHIFKEKNYSKNIKEISKNRKKTQKKKIKIKRLKSLYILLVFRNIHSLF</sequence>
<dbReference type="EMBL" id="JXTC01000142">
    <property type="protein sequence ID" value="PON85774.1"/>
    <property type="molecule type" value="Genomic_DNA"/>
</dbReference>
<dbReference type="OrthoDB" id="10400594at2759"/>
<evidence type="ECO:0000313" key="2">
    <source>
        <dbReference type="Proteomes" id="UP000237000"/>
    </source>
</evidence>
<dbReference type="Proteomes" id="UP000237000">
    <property type="component" value="Unassembled WGS sequence"/>
</dbReference>
<accession>A0A2P5EJQ7</accession>
<keyword evidence="2" id="KW-1185">Reference proteome</keyword>
<name>A0A2P5EJQ7_TREOI</name>